<protein>
    <submittedName>
        <fullName evidence="1">Sodium:alanine symporter family protein</fullName>
    </submittedName>
</protein>
<dbReference type="PRINTS" id="PR00175">
    <property type="entry name" value="NAALASMPORT"/>
</dbReference>
<keyword evidence="2" id="KW-1185">Reference proteome</keyword>
<dbReference type="EMBL" id="JBEVCJ010000003">
    <property type="protein sequence ID" value="MET1254305.1"/>
    <property type="molecule type" value="Genomic_DNA"/>
</dbReference>
<proteinExistence type="predicted"/>
<dbReference type="Pfam" id="PF01235">
    <property type="entry name" value="Na_Ala_symp"/>
    <property type="match status" value="1"/>
</dbReference>
<evidence type="ECO:0000313" key="2">
    <source>
        <dbReference type="Proteomes" id="UP001548189"/>
    </source>
</evidence>
<dbReference type="PANTHER" id="PTHR30330:SF3">
    <property type="entry name" value="TRANSCRIPTIONAL REGULATOR, LRP FAMILY"/>
    <property type="match status" value="1"/>
</dbReference>
<evidence type="ECO:0000313" key="1">
    <source>
        <dbReference type="EMBL" id="MET1254305.1"/>
    </source>
</evidence>
<organism evidence="1 2">
    <name type="scientific">Aliikangiella maris</name>
    <dbReference type="NCBI Taxonomy" id="3162458"/>
    <lineage>
        <taxon>Bacteria</taxon>
        <taxon>Pseudomonadati</taxon>
        <taxon>Pseudomonadota</taxon>
        <taxon>Gammaproteobacteria</taxon>
        <taxon>Oceanospirillales</taxon>
        <taxon>Pleioneaceae</taxon>
        <taxon>Aliikangiella</taxon>
    </lineage>
</organism>
<name>A0ABV2BQT2_9GAMM</name>
<sequence>MDAINSFLLSIDSYLGSADYFPLLLLGTGIIFTLYLGFPQIRYFAHATRILRGKYSKDDAPGDTSHFQALTTALSGTVGTGNIGGVALAIYLGGPAAIFWMWATAFFGMTTKFVEVTLSHKYREKTADGTMAGGPMYYMEKKLNMKWLAVIVATATVVSSIGSGNMPQINNIAVGLNESFGFEKWIVGAVLSVMLALVIIGGIKRIAHVAEKIVPTMALIYFVGALAVILYNIENIVPSFISIFSDLFSGSAAVGGFLGASFAYALDRGVNRGLFSNEAGQGSAPIAHASARGREPASEGMVSLLEPFIDTIVICTLTGLVILSSGVWTKKHENTFDRADMEYVIGEYKDSNKDDVERLFTYLDKKSDATGGVEHYSGTIEIVNGIADYSDITLINARSIAEDVKYTINDEPYTGTIAINDGKIVDAEGDAKVVVSGKSLIHSVRLTTEAFRHGFFGEYGEYVVTIGLLLFAFTTAIAWSYYGDRAMTYLFGPKAVLPYRIVYVAAFFVASFTDATVIWNLAYVTVALMTIPNLIGILLLHKDMKQTVAKYWEHFNKNQAD</sequence>
<comment type="caution">
    <text evidence="1">The sequence shown here is derived from an EMBL/GenBank/DDBJ whole genome shotgun (WGS) entry which is preliminary data.</text>
</comment>
<dbReference type="PANTHER" id="PTHR30330">
    <property type="entry name" value="AGSS FAMILY TRANSPORTER, SODIUM-ALANINE"/>
    <property type="match status" value="1"/>
</dbReference>
<dbReference type="InterPro" id="IPR001463">
    <property type="entry name" value="Na/Ala_symport"/>
</dbReference>
<gene>
    <name evidence="1" type="ORF">ABVT43_04100</name>
</gene>
<reference evidence="1 2" key="1">
    <citation type="submission" date="2024-06" db="EMBL/GenBank/DDBJ databases">
        <authorList>
            <person name="Li F."/>
        </authorList>
    </citation>
    <scope>NUCLEOTIDE SEQUENCE [LARGE SCALE GENOMIC DNA]</scope>
    <source>
        <strain evidence="1 2">GXAS 311</strain>
    </source>
</reference>
<accession>A0ABV2BQT2</accession>
<dbReference type="NCBIfam" id="TIGR00835">
    <property type="entry name" value="agcS"/>
    <property type="match status" value="1"/>
</dbReference>
<dbReference type="Proteomes" id="UP001548189">
    <property type="component" value="Unassembled WGS sequence"/>
</dbReference>